<proteinExistence type="predicted"/>
<organism evidence="2 3">
    <name type="scientific">Hymenolepis diminuta</name>
    <name type="common">Rat tapeworm</name>
    <dbReference type="NCBI Taxonomy" id="6216"/>
    <lineage>
        <taxon>Eukaryota</taxon>
        <taxon>Metazoa</taxon>
        <taxon>Spiralia</taxon>
        <taxon>Lophotrochozoa</taxon>
        <taxon>Platyhelminthes</taxon>
        <taxon>Cestoda</taxon>
        <taxon>Eucestoda</taxon>
        <taxon>Cyclophyllidea</taxon>
        <taxon>Hymenolepididae</taxon>
        <taxon>Hymenolepis</taxon>
    </lineage>
</organism>
<accession>A0A3P7BTW9</accession>
<evidence type="ECO:0000313" key="2">
    <source>
        <dbReference type="EMBL" id="VDL63804.1"/>
    </source>
</evidence>
<dbReference type="EMBL" id="UYSG01011844">
    <property type="protein sequence ID" value="VDL63804.1"/>
    <property type="molecule type" value="Genomic_DNA"/>
</dbReference>
<name>A0A3P7BTW9_HYMDI</name>
<gene>
    <name evidence="2" type="ORF">HDID_LOCUS10686</name>
</gene>
<dbReference type="AlphaFoldDB" id="A0A3P7BTW9"/>
<sequence length="55" mass="6035">MLPSLKCKRATQSGAHKLAVTLLLSLFFLMLSGIEKEEGERVGVHGRTRPNTPSK</sequence>
<feature type="signal peptide" evidence="1">
    <location>
        <begin position="1"/>
        <end position="33"/>
    </location>
</feature>
<feature type="chain" id="PRO_5018053175" evidence="1">
    <location>
        <begin position="34"/>
        <end position="55"/>
    </location>
</feature>
<evidence type="ECO:0000313" key="3">
    <source>
        <dbReference type="Proteomes" id="UP000274504"/>
    </source>
</evidence>
<dbReference type="Proteomes" id="UP000274504">
    <property type="component" value="Unassembled WGS sequence"/>
</dbReference>
<keyword evidence="1" id="KW-0732">Signal</keyword>
<protein>
    <submittedName>
        <fullName evidence="2">Uncharacterized protein</fullName>
    </submittedName>
</protein>
<reference evidence="2 3" key="1">
    <citation type="submission" date="2018-11" db="EMBL/GenBank/DDBJ databases">
        <authorList>
            <consortium name="Pathogen Informatics"/>
        </authorList>
    </citation>
    <scope>NUCLEOTIDE SEQUENCE [LARGE SCALE GENOMIC DNA]</scope>
</reference>
<evidence type="ECO:0000256" key="1">
    <source>
        <dbReference type="SAM" id="SignalP"/>
    </source>
</evidence>